<dbReference type="EMBL" id="CAUYUJ010021997">
    <property type="protein sequence ID" value="CAK0908372.1"/>
    <property type="molecule type" value="Genomic_DNA"/>
</dbReference>
<protein>
    <recommendedName>
        <fullName evidence="4">Ribosome biogenesis protein NOP53</fullName>
    </recommendedName>
</protein>
<accession>A0ABN9YAV8</accession>
<keyword evidence="3" id="KW-1185">Reference proteome</keyword>
<feature type="region of interest" description="Disordered" evidence="1">
    <location>
        <begin position="198"/>
        <end position="229"/>
    </location>
</feature>
<evidence type="ECO:0008006" key="4">
    <source>
        <dbReference type="Google" id="ProtNLM"/>
    </source>
</evidence>
<proteinExistence type="predicted"/>
<dbReference type="Proteomes" id="UP001189429">
    <property type="component" value="Unassembled WGS sequence"/>
</dbReference>
<comment type="caution">
    <text evidence="2">The sequence shown here is derived from an EMBL/GenBank/DDBJ whole genome shotgun (WGS) entry which is preliminary data.</text>
</comment>
<sequence>MPLGNVTMQMPLKDVKKKLGAAVTAKARAKRGHRTTWDYDTIDQMRSEAWWGDAHDNAEGPRMEDMGADEPEFARGSSSKIRKTTTVEPAAMPDVTVGGQLQMYQNMFGGQLAAALFANVALHGGHAAGSAGASTGVHAGASSGGCPLEPPKAKLPPRGGPTLGKSATAEPTVGDEEPDANLSDEEAALRKLPATKAKAAAAATAARKRPAAAGDAIADAAEADASEDA</sequence>
<reference evidence="2" key="1">
    <citation type="submission" date="2023-10" db="EMBL/GenBank/DDBJ databases">
        <authorList>
            <person name="Chen Y."/>
            <person name="Shah S."/>
            <person name="Dougan E. K."/>
            <person name="Thang M."/>
            <person name="Chan C."/>
        </authorList>
    </citation>
    <scope>NUCLEOTIDE SEQUENCE [LARGE SCALE GENOMIC DNA]</scope>
</reference>
<feature type="non-terminal residue" evidence="2">
    <location>
        <position position="229"/>
    </location>
</feature>
<feature type="region of interest" description="Disordered" evidence="1">
    <location>
        <begin position="127"/>
        <end position="182"/>
    </location>
</feature>
<evidence type="ECO:0000313" key="3">
    <source>
        <dbReference type="Proteomes" id="UP001189429"/>
    </source>
</evidence>
<organism evidence="2 3">
    <name type="scientific">Prorocentrum cordatum</name>
    <dbReference type="NCBI Taxonomy" id="2364126"/>
    <lineage>
        <taxon>Eukaryota</taxon>
        <taxon>Sar</taxon>
        <taxon>Alveolata</taxon>
        <taxon>Dinophyceae</taxon>
        <taxon>Prorocentrales</taxon>
        <taxon>Prorocentraceae</taxon>
        <taxon>Prorocentrum</taxon>
    </lineage>
</organism>
<name>A0ABN9YAV8_9DINO</name>
<feature type="compositionally biased region" description="Low complexity" evidence="1">
    <location>
        <begin position="198"/>
        <end position="220"/>
    </location>
</feature>
<feature type="compositionally biased region" description="Acidic residues" evidence="1">
    <location>
        <begin position="173"/>
        <end position="182"/>
    </location>
</feature>
<feature type="compositionally biased region" description="Low complexity" evidence="1">
    <location>
        <begin position="127"/>
        <end position="145"/>
    </location>
</feature>
<gene>
    <name evidence="2" type="ORF">PCOR1329_LOCUS83060</name>
</gene>
<evidence type="ECO:0000256" key="1">
    <source>
        <dbReference type="SAM" id="MobiDB-lite"/>
    </source>
</evidence>
<evidence type="ECO:0000313" key="2">
    <source>
        <dbReference type="EMBL" id="CAK0908372.1"/>
    </source>
</evidence>